<evidence type="ECO:0000256" key="5">
    <source>
        <dbReference type="ARBA" id="ARBA00023242"/>
    </source>
</evidence>
<evidence type="ECO:0000256" key="1">
    <source>
        <dbReference type="ARBA" id="ARBA00004123"/>
    </source>
</evidence>
<dbReference type="NCBIfam" id="TIGR00585">
    <property type="entry name" value="mutl"/>
    <property type="match status" value="1"/>
</dbReference>
<dbReference type="GO" id="GO:0005524">
    <property type="term" value="F:ATP binding"/>
    <property type="evidence" value="ECO:0007669"/>
    <property type="project" value="InterPro"/>
</dbReference>
<dbReference type="InterPro" id="IPR020568">
    <property type="entry name" value="Ribosomal_Su5_D2-typ_SF"/>
</dbReference>
<comment type="subcellular location">
    <subcellularLocation>
        <location evidence="1">Nucleus</location>
    </subcellularLocation>
</comment>
<dbReference type="PANTHER" id="PTHR10073:SF12">
    <property type="entry name" value="DNA MISMATCH REPAIR PROTEIN MLH1"/>
    <property type="match status" value="1"/>
</dbReference>
<dbReference type="InterPro" id="IPR038973">
    <property type="entry name" value="MutL/Mlh/Pms-like"/>
</dbReference>
<feature type="domain" description="DNA mismatch repair protein S5" evidence="6">
    <location>
        <begin position="214"/>
        <end position="334"/>
    </location>
</feature>
<reference evidence="7 8" key="1">
    <citation type="submission" date="2015-04" db="EMBL/GenBank/DDBJ databases">
        <authorList>
            <person name="Syromyatnikov M.Y."/>
            <person name="Popov V.N."/>
        </authorList>
    </citation>
    <scope>NUCLEOTIDE SEQUENCE [LARGE SCALE GENOMIC DNA]</scope>
</reference>
<keyword evidence="4" id="KW-0234">DNA repair</keyword>
<dbReference type="InterPro" id="IPR014721">
    <property type="entry name" value="Ribsml_uS5_D2-typ_fold_subgr"/>
</dbReference>
<keyword evidence="5" id="KW-0539">Nucleus</keyword>
<proteinExistence type="inferred from homology"/>
<evidence type="ECO:0000256" key="2">
    <source>
        <dbReference type="ARBA" id="ARBA00006082"/>
    </source>
</evidence>
<dbReference type="FunFam" id="3.30.565.10:FF:000079">
    <property type="entry name" value="DNA mismatch repair protein MLH"/>
    <property type="match status" value="1"/>
</dbReference>
<comment type="similarity">
    <text evidence="2">Belongs to the DNA mismatch repair MutL/HexB family.</text>
</comment>
<dbReference type="InterPro" id="IPR036890">
    <property type="entry name" value="HATPase_C_sf"/>
</dbReference>
<dbReference type="Gene3D" id="3.30.230.10">
    <property type="match status" value="1"/>
</dbReference>
<dbReference type="AlphaFoldDB" id="A0A1J1IG07"/>
<dbReference type="Gene3D" id="3.30.565.10">
    <property type="entry name" value="Histidine kinase-like ATPase, C-terminal domain"/>
    <property type="match status" value="1"/>
</dbReference>
<evidence type="ECO:0000313" key="7">
    <source>
        <dbReference type="EMBL" id="CRK99199.1"/>
    </source>
</evidence>
<dbReference type="InterPro" id="IPR002099">
    <property type="entry name" value="MutL/Mlh/PMS"/>
</dbReference>
<dbReference type="PROSITE" id="PS00058">
    <property type="entry name" value="DNA_MISMATCH_REPAIR_1"/>
    <property type="match status" value="1"/>
</dbReference>
<dbReference type="PANTHER" id="PTHR10073">
    <property type="entry name" value="DNA MISMATCH REPAIR PROTEIN MLH, PMS, MUTL"/>
    <property type="match status" value="1"/>
</dbReference>
<dbReference type="STRING" id="568069.A0A1J1IG07"/>
<dbReference type="GO" id="GO:0030983">
    <property type="term" value="F:mismatched DNA binding"/>
    <property type="evidence" value="ECO:0007669"/>
    <property type="project" value="InterPro"/>
</dbReference>
<dbReference type="GO" id="GO:0006298">
    <property type="term" value="P:mismatch repair"/>
    <property type="evidence" value="ECO:0007669"/>
    <property type="project" value="InterPro"/>
</dbReference>
<dbReference type="Pfam" id="PF01119">
    <property type="entry name" value="DNA_mis_repair"/>
    <property type="match status" value="1"/>
</dbReference>
<dbReference type="Proteomes" id="UP000183832">
    <property type="component" value="Unassembled WGS sequence"/>
</dbReference>
<dbReference type="Pfam" id="PF13589">
    <property type="entry name" value="HATPase_c_3"/>
    <property type="match status" value="1"/>
</dbReference>
<sequence>MNGAQKIIKLDESVVNRIAAGEIIQTPSSALKELIENSLDAHSRNIQITVKSGGTKYLQISDNGTGILRENLPILCERFSTSKLQNYSDLQSINTYGFRGEALASISLVSRLSIQTKTRDQECAFKVKYENGAITEGPTLVAGNQGTIISIEDIFYNNPIRLKTLSLPSEEFQRIFEVTSKYAIHNHQVSFSLKKFNENNSIKTLPSDSPVNIIRTIYGNEVANSLIDINCADTKLKFEMSGFISNGEYSGKKRHFLCFINHRLVESKSIKKAIFDEVYVKILPNSSHPFIYISLEMDPKNIDVNVSPTKHEVNFLNEELIVSKIRETVEEKLLALREVKKLFLQQLLPNASKVVATDVSSDESNKTYAKDFVRVDAKSQKIVKFFHAKQNINKLSQINHSQSFENSQSHYKTCLNESKISEKDCNLTSINELKDEIISRTEEDLRAQIQKMTFVCLANESKALVQCGTILYLCDTYKLSLELFYQRAVESFGNYDKIDLAKPLPIYDIALIGFDMKECCWEESDGPKTKLAEQVEVFLREQRELLQECFNITINSNGDLESLPQLLPMHVPNISYLPIFIIRLATEVDYEEEKYCFKSIIKELASFYAKHSFTSCKKDSHFLCESILYPAIRKNLLPPTKFYKNGTLLKLTCLQQLYKVFERC</sequence>
<organism evidence="7 8">
    <name type="scientific">Clunio marinus</name>
    <dbReference type="NCBI Taxonomy" id="568069"/>
    <lineage>
        <taxon>Eukaryota</taxon>
        <taxon>Metazoa</taxon>
        <taxon>Ecdysozoa</taxon>
        <taxon>Arthropoda</taxon>
        <taxon>Hexapoda</taxon>
        <taxon>Insecta</taxon>
        <taxon>Pterygota</taxon>
        <taxon>Neoptera</taxon>
        <taxon>Endopterygota</taxon>
        <taxon>Diptera</taxon>
        <taxon>Nematocera</taxon>
        <taxon>Chironomoidea</taxon>
        <taxon>Chironomidae</taxon>
        <taxon>Clunio</taxon>
    </lineage>
</organism>
<dbReference type="OrthoDB" id="10263226at2759"/>
<evidence type="ECO:0000313" key="8">
    <source>
        <dbReference type="Proteomes" id="UP000183832"/>
    </source>
</evidence>
<evidence type="ECO:0000256" key="4">
    <source>
        <dbReference type="ARBA" id="ARBA00023204"/>
    </source>
</evidence>
<dbReference type="GO" id="GO:0032389">
    <property type="term" value="C:MutLalpha complex"/>
    <property type="evidence" value="ECO:0007669"/>
    <property type="project" value="TreeGrafter"/>
</dbReference>
<dbReference type="SMART" id="SM01340">
    <property type="entry name" value="DNA_mis_repair"/>
    <property type="match status" value="1"/>
</dbReference>
<dbReference type="InterPro" id="IPR014762">
    <property type="entry name" value="DNA_mismatch_repair_CS"/>
</dbReference>
<evidence type="ECO:0000256" key="3">
    <source>
        <dbReference type="ARBA" id="ARBA00022763"/>
    </source>
</evidence>
<dbReference type="SUPFAM" id="SSF54211">
    <property type="entry name" value="Ribosomal protein S5 domain 2-like"/>
    <property type="match status" value="1"/>
</dbReference>
<dbReference type="InterPro" id="IPR032189">
    <property type="entry name" value="Mlh1_C"/>
</dbReference>
<evidence type="ECO:0000259" key="6">
    <source>
        <dbReference type="SMART" id="SM01340"/>
    </source>
</evidence>
<dbReference type="GO" id="GO:0016887">
    <property type="term" value="F:ATP hydrolysis activity"/>
    <property type="evidence" value="ECO:0007669"/>
    <property type="project" value="InterPro"/>
</dbReference>
<dbReference type="GO" id="GO:0140664">
    <property type="term" value="F:ATP-dependent DNA damage sensor activity"/>
    <property type="evidence" value="ECO:0007669"/>
    <property type="project" value="InterPro"/>
</dbReference>
<gene>
    <name evidence="7" type="ORF">CLUMA_CG012507</name>
</gene>
<dbReference type="CDD" id="cd16926">
    <property type="entry name" value="HATPase_MutL-MLH-PMS-like"/>
    <property type="match status" value="1"/>
</dbReference>
<keyword evidence="8" id="KW-1185">Reference proteome</keyword>
<dbReference type="EMBL" id="CVRI01000049">
    <property type="protein sequence ID" value="CRK99199.1"/>
    <property type="molecule type" value="Genomic_DNA"/>
</dbReference>
<dbReference type="FunFam" id="3.30.230.10:FF:000014">
    <property type="entry name" value="DNA mismatch repair protein Mlh1"/>
    <property type="match status" value="1"/>
</dbReference>
<dbReference type="SUPFAM" id="SSF55874">
    <property type="entry name" value="ATPase domain of HSP90 chaperone/DNA topoisomerase II/histidine kinase"/>
    <property type="match status" value="1"/>
</dbReference>
<protein>
    <submittedName>
        <fullName evidence="7">CLUMA_CG012507, isoform A</fullName>
    </submittedName>
</protein>
<keyword evidence="3" id="KW-0227">DNA damage</keyword>
<dbReference type="Pfam" id="PF16413">
    <property type="entry name" value="Mlh1_C"/>
    <property type="match status" value="1"/>
</dbReference>
<dbReference type="InterPro" id="IPR013507">
    <property type="entry name" value="DNA_mismatch_S5_2-like"/>
</dbReference>
<name>A0A1J1IG07_9DIPT</name>
<accession>A0A1J1IG07</accession>